<dbReference type="EMBL" id="PHHF01000083">
    <property type="protein sequence ID" value="PTD15974.1"/>
    <property type="molecule type" value="Genomic_DNA"/>
</dbReference>
<dbReference type="AlphaFoldDB" id="A0A2T4HJK4"/>
<evidence type="ECO:0000313" key="2">
    <source>
        <dbReference type="EMBL" id="PTD15974.1"/>
    </source>
</evidence>
<evidence type="ECO:0000313" key="3">
    <source>
        <dbReference type="Proteomes" id="UP000241206"/>
    </source>
</evidence>
<dbReference type="Proteomes" id="UP000241206">
    <property type="component" value="Unassembled WGS sequence"/>
</dbReference>
<name>A0A2T4HJK4_9SPHN</name>
<feature type="region of interest" description="Disordered" evidence="1">
    <location>
        <begin position="1"/>
        <end position="21"/>
    </location>
</feature>
<feature type="region of interest" description="Disordered" evidence="1">
    <location>
        <begin position="59"/>
        <end position="78"/>
    </location>
</feature>
<sequence length="78" mass="8532">MIASAKEAPMPRNRQIFHDPKDELPPVTIEILKGDLMRFTQIDAEGRANVVTLSPRHGVQRGSFGVPLPQAGDLKAEA</sequence>
<comment type="caution">
    <text evidence="2">The sequence shown here is derived from an EMBL/GenBank/DDBJ whole genome shotgun (WGS) entry which is preliminary data.</text>
</comment>
<proteinExistence type="predicted"/>
<organism evidence="2 3">
    <name type="scientific">Edaphosphingomonas fennica</name>
    <dbReference type="NCBI Taxonomy" id="114404"/>
    <lineage>
        <taxon>Bacteria</taxon>
        <taxon>Pseudomonadati</taxon>
        <taxon>Pseudomonadota</taxon>
        <taxon>Alphaproteobacteria</taxon>
        <taxon>Sphingomonadales</taxon>
        <taxon>Rhizorhabdaceae</taxon>
        <taxon>Edaphosphingomonas</taxon>
    </lineage>
</organism>
<accession>A0A2T4HJK4</accession>
<keyword evidence="3" id="KW-1185">Reference proteome</keyword>
<evidence type="ECO:0000256" key="1">
    <source>
        <dbReference type="SAM" id="MobiDB-lite"/>
    </source>
</evidence>
<gene>
    <name evidence="2" type="ORF">CV103_21115</name>
</gene>
<reference evidence="2 3" key="1">
    <citation type="submission" date="2017-11" db="EMBL/GenBank/DDBJ databases">
        <title>Sphingomonas oleivorans sp. nov., isolated from oil-contaminated soil.</title>
        <authorList>
            <person name="Wang L."/>
            <person name="Chen L."/>
        </authorList>
    </citation>
    <scope>NUCLEOTIDE SEQUENCE [LARGE SCALE GENOMIC DNA]</scope>
    <source>
        <strain evidence="2 3">K101</strain>
    </source>
</reference>
<protein>
    <submittedName>
        <fullName evidence="2">Uncharacterized protein</fullName>
    </submittedName>
</protein>